<feature type="domain" description="UmuC" evidence="3">
    <location>
        <begin position="556"/>
        <end position="721"/>
    </location>
</feature>
<dbReference type="PROSITE" id="PS50172">
    <property type="entry name" value="BRCT"/>
    <property type="match status" value="1"/>
</dbReference>
<gene>
    <name evidence="4" type="ORF">POVCU1_011830</name>
</gene>
<name>A0A1A8VZB5_PLAOA</name>
<dbReference type="PROSITE" id="PS50173">
    <property type="entry name" value="UMUC"/>
    <property type="match status" value="1"/>
</dbReference>
<dbReference type="PANTHER" id="PTHR45990">
    <property type="entry name" value="DNA REPAIR PROTEIN REV1"/>
    <property type="match status" value="1"/>
</dbReference>
<dbReference type="GO" id="GO:0017125">
    <property type="term" value="F:deoxycytidyl transferase activity"/>
    <property type="evidence" value="ECO:0007669"/>
    <property type="project" value="TreeGrafter"/>
</dbReference>
<feature type="compositionally biased region" description="Basic and acidic residues" evidence="1">
    <location>
        <begin position="1102"/>
        <end position="1114"/>
    </location>
</feature>
<reference evidence="5" key="1">
    <citation type="submission" date="2016-05" db="EMBL/GenBank/DDBJ databases">
        <authorList>
            <person name="Naeem Raeece"/>
        </authorList>
    </citation>
    <scope>NUCLEOTIDE SEQUENCE [LARGE SCALE GENOMIC DNA]</scope>
</reference>
<dbReference type="PANTHER" id="PTHR45990:SF1">
    <property type="entry name" value="DNA REPAIR PROTEIN REV1"/>
    <property type="match status" value="1"/>
</dbReference>
<dbReference type="InterPro" id="IPR043502">
    <property type="entry name" value="DNA/RNA_pol_sf"/>
</dbReference>
<feature type="compositionally biased region" description="Low complexity" evidence="1">
    <location>
        <begin position="1179"/>
        <end position="1193"/>
    </location>
</feature>
<dbReference type="Gene3D" id="3.30.70.270">
    <property type="match status" value="1"/>
</dbReference>
<evidence type="ECO:0000259" key="3">
    <source>
        <dbReference type="PROSITE" id="PS50173"/>
    </source>
</evidence>
<feature type="domain" description="BRCT" evidence="2">
    <location>
        <begin position="194"/>
        <end position="269"/>
    </location>
</feature>
<dbReference type="InterPro" id="IPR036775">
    <property type="entry name" value="DNA_pol_Y-fam_lit_finger_sf"/>
</dbReference>
<dbReference type="EMBL" id="FLQV01000223">
    <property type="protein sequence ID" value="SBS85041.1"/>
    <property type="molecule type" value="Genomic_DNA"/>
</dbReference>
<dbReference type="Pfam" id="PF00817">
    <property type="entry name" value="IMS"/>
    <property type="match status" value="1"/>
</dbReference>
<evidence type="ECO:0000259" key="2">
    <source>
        <dbReference type="PROSITE" id="PS50172"/>
    </source>
</evidence>
<dbReference type="GO" id="GO:0006281">
    <property type="term" value="P:DNA repair"/>
    <property type="evidence" value="ECO:0007669"/>
    <property type="project" value="InterPro"/>
</dbReference>
<dbReference type="GO" id="GO:0005634">
    <property type="term" value="C:nucleus"/>
    <property type="evidence" value="ECO:0007669"/>
    <property type="project" value="TreeGrafter"/>
</dbReference>
<feature type="compositionally biased region" description="Polar residues" evidence="1">
    <location>
        <begin position="1129"/>
        <end position="1139"/>
    </location>
</feature>
<evidence type="ECO:0000256" key="1">
    <source>
        <dbReference type="SAM" id="MobiDB-lite"/>
    </source>
</evidence>
<evidence type="ECO:0000313" key="5">
    <source>
        <dbReference type="Proteomes" id="UP000078546"/>
    </source>
</evidence>
<dbReference type="Gene3D" id="3.40.1170.60">
    <property type="match status" value="1"/>
</dbReference>
<dbReference type="VEuPathDB" id="PlasmoDB:PocGH01_07018000"/>
<dbReference type="GO" id="GO:0042276">
    <property type="term" value="P:error-prone translesion synthesis"/>
    <property type="evidence" value="ECO:0007669"/>
    <property type="project" value="TreeGrafter"/>
</dbReference>
<dbReference type="GO" id="GO:0003887">
    <property type="term" value="F:DNA-directed DNA polymerase activity"/>
    <property type="evidence" value="ECO:0007669"/>
    <property type="project" value="TreeGrafter"/>
</dbReference>
<organism evidence="4 5">
    <name type="scientific">Plasmodium ovale curtisi</name>
    <dbReference type="NCBI Taxonomy" id="864141"/>
    <lineage>
        <taxon>Eukaryota</taxon>
        <taxon>Sar</taxon>
        <taxon>Alveolata</taxon>
        <taxon>Apicomplexa</taxon>
        <taxon>Aconoidasida</taxon>
        <taxon>Haemosporida</taxon>
        <taxon>Plasmodiidae</taxon>
        <taxon>Plasmodium</taxon>
        <taxon>Plasmodium (Plasmodium)</taxon>
    </lineage>
</organism>
<dbReference type="Proteomes" id="UP000078546">
    <property type="component" value="Unassembled WGS sequence"/>
</dbReference>
<feature type="compositionally biased region" description="Basic and acidic residues" evidence="1">
    <location>
        <begin position="294"/>
        <end position="312"/>
    </location>
</feature>
<protein>
    <submittedName>
        <fullName evidence="4">DNA repair protein REV1, putative</fullName>
    </submittedName>
</protein>
<dbReference type="GO" id="GO:0070987">
    <property type="term" value="P:error-free translesion synthesis"/>
    <property type="evidence" value="ECO:0007669"/>
    <property type="project" value="TreeGrafter"/>
</dbReference>
<sequence>MDTEYGGERSFSRYMWKKEEMIPLSYNKKYLAEIESGHEKYQNDSLLFANCNFYIDDFVSLFSLYNSDNVSNIDRTILHPSEQSKMKNVNGNYYFMNETNGKTVDRYADITGASKSAIPCNCDRENGVYPRLQSGEVDVADTADMPDVLDRTPIKSTYFGDREFSRSYAFDSFMKTYESAYSCKRSVQATYINKKEQLEILIVQNGGIIHNALTSKVTHIISNNMALGSKKYMDYKKAFKKSKVFIVVDKYIFDCVSLRSRLPEQSYLPSLLRYNSRQITEFFSFKKRSIQSRGIKDQRNADAPSEEEKRENNNPSINYISERGRDELSEHCTLRDIQTDVMSTDRSGIGTTLTGDMNIVKPSTQFENARKGYVQRNKHLQILNIQMSYENVKKYIIYNSWDYFKRLYKFYLDKEVKENIFPNVSPNLHINKNTFEEFLRKYRILNHLSEQEIRWIKQKSGININIKNVWENDIIHFFFDIVLKTRTTNREEGGEMGYSGTLSSAEESASSHRLIDSVRDYLHNSRLYILGNWNYITRVFFNFEDIKEKDKRKCVYFYIDFDNYFLNASVKCGNSFYCKNRNFNSEILCVCHSLKKEESYGIISATNYWGKKNKIFKGMIKGEVTKLHNNNKDIHFVKYNFSNILRCSYLFLLVLINYSNNVRVLSVDESIFQLFYEKEEDIFCIAKNISDDIYSLTNLPVSIGISASLNLSRKALKFCKKRFLFFDFYHHFSIFIRRKWRAQWGEAATMCGENGENSSSNSIDRCNRPDVECLFDEYVLFEEGRREQLESTGKTDEKITDEENSHFLNSMKDNIEEEVEHIFDEFIRMKKEKGNLENILDIFFENITHPVSKYFFFYKKNEHYLDILKKMNYFNGDFIYFNVYYISVNASVELSQSEGNKIESIINKKKKDLDKIEEKRSINISVNYGVRFQKINDFYFLIYFMTKQLYIRLKIKNMKAKSLSVNFFVREENENINPMKYLGRGKVIKVSNKIKLSHYTDCFFIFFFKIIYNFDNLAKNLTELRGVQLICSDIVNDDIRDYVSRKSILYYFHVGTEGENVKTREGYEIVGGKDQALSDLQSPGRNEPLGKRDQTLPDLPPPEEKPQKEEEEKKKNIHAGIPKKEEGSNDSPLNRTNEMISMGKKKKKKKLTPNVRNSNYKVNSIKEKRNEKSTNLTTVGRSKNGSSSVRVSSDPYEKSTHVYKHMGERSILSYFMNRRNGKGDTPEGNLISLSFERKIVKNVQERKVHFALKKTRNHVTTGTNIGSTSKFPKKIHITRNYKISDFFPNILVKRKRDSDNIHYDGMKKYMEKSMIMQENIFDSIINKRIKKEQNIKEEINCCYLCYKEIRENVFEKQKVMHNNMYYNCEEECANNIFCYTYVSNCLYRINQKNETFNLYIFIKKITYSYISYFNNAFDKHDCSNKSTDEYYLHKFVATIIDNLCDNMHSKRLIDILHKFLKIFKYVWCLNGLSFPPLLENAFTKYNVHQPGP</sequence>
<dbReference type="InterPro" id="IPR043128">
    <property type="entry name" value="Rev_trsase/Diguanyl_cyclase"/>
</dbReference>
<dbReference type="GO" id="GO:0003684">
    <property type="term" value="F:damaged DNA binding"/>
    <property type="evidence" value="ECO:0007669"/>
    <property type="project" value="InterPro"/>
</dbReference>
<dbReference type="SUPFAM" id="SSF52113">
    <property type="entry name" value="BRCT domain"/>
    <property type="match status" value="1"/>
</dbReference>
<accession>A0A1A8VZB5</accession>
<proteinExistence type="predicted"/>
<dbReference type="Gene3D" id="3.40.50.10190">
    <property type="entry name" value="BRCT domain"/>
    <property type="match status" value="1"/>
</dbReference>
<feature type="region of interest" description="Disordered" evidence="1">
    <location>
        <begin position="294"/>
        <end position="317"/>
    </location>
</feature>
<dbReference type="InterPro" id="IPR036420">
    <property type="entry name" value="BRCT_dom_sf"/>
</dbReference>
<dbReference type="Gene3D" id="3.30.1490.100">
    <property type="entry name" value="DNA polymerase, Y-family, little finger domain"/>
    <property type="match status" value="1"/>
</dbReference>
<feature type="region of interest" description="Disordered" evidence="1">
    <location>
        <begin position="1072"/>
        <end position="1196"/>
    </location>
</feature>
<dbReference type="InterPro" id="IPR001126">
    <property type="entry name" value="UmuC"/>
</dbReference>
<dbReference type="InterPro" id="IPR001357">
    <property type="entry name" value="BRCT_dom"/>
</dbReference>
<dbReference type="SUPFAM" id="SSF56672">
    <property type="entry name" value="DNA/RNA polymerases"/>
    <property type="match status" value="1"/>
</dbReference>
<evidence type="ECO:0000313" key="4">
    <source>
        <dbReference type="EMBL" id="SBS85041.1"/>
    </source>
</evidence>